<dbReference type="AlphaFoldDB" id="A0A2A3EGD5"/>
<protein>
    <submittedName>
        <fullName evidence="2">Uncharacterized protein</fullName>
    </submittedName>
</protein>
<evidence type="ECO:0000313" key="3">
    <source>
        <dbReference type="Proteomes" id="UP000242457"/>
    </source>
</evidence>
<evidence type="ECO:0000256" key="1">
    <source>
        <dbReference type="SAM" id="MobiDB-lite"/>
    </source>
</evidence>
<dbReference type="Proteomes" id="UP000242457">
    <property type="component" value="Unassembled WGS sequence"/>
</dbReference>
<name>A0A2A3EGD5_APICC</name>
<feature type="compositionally biased region" description="Acidic residues" evidence="1">
    <location>
        <begin position="102"/>
        <end position="135"/>
    </location>
</feature>
<feature type="region of interest" description="Disordered" evidence="1">
    <location>
        <begin position="93"/>
        <end position="135"/>
    </location>
</feature>
<dbReference type="STRING" id="94128.A0A2A3EGD5"/>
<keyword evidence="3" id="KW-1185">Reference proteome</keyword>
<dbReference type="EMBL" id="KZ288254">
    <property type="protein sequence ID" value="PBC30797.1"/>
    <property type="molecule type" value="Genomic_DNA"/>
</dbReference>
<dbReference type="OrthoDB" id="5783963at2759"/>
<accession>A0A2A3EGD5</accession>
<sequence length="135" mass="15730">MSLKKKRTTLADKINSLVTPAPINFDSDDEAEETKAKIVDYYDESDNSDNNIQISEIRKQNAYFLDQIDKRYKGKKVSRKDIFNKDNENFNIQNISKNENIDSIEEESDDETNDSNSEENIEDDDSNYEEDNDNK</sequence>
<gene>
    <name evidence="2" type="ORF">APICC_06176</name>
</gene>
<organism evidence="2 3">
    <name type="scientific">Apis cerana cerana</name>
    <name type="common">Oriental honeybee</name>
    <dbReference type="NCBI Taxonomy" id="94128"/>
    <lineage>
        <taxon>Eukaryota</taxon>
        <taxon>Metazoa</taxon>
        <taxon>Ecdysozoa</taxon>
        <taxon>Arthropoda</taxon>
        <taxon>Hexapoda</taxon>
        <taxon>Insecta</taxon>
        <taxon>Pterygota</taxon>
        <taxon>Neoptera</taxon>
        <taxon>Endopterygota</taxon>
        <taxon>Hymenoptera</taxon>
        <taxon>Apocrita</taxon>
        <taxon>Aculeata</taxon>
        <taxon>Apoidea</taxon>
        <taxon>Anthophila</taxon>
        <taxon>Apidae</taxon>
        <taxon>Apis</taxon>
    </lineage>
</organism>
<evidence type="ECO:0000313" key="2">
    <source>
        <dbReference type="EMBL" id="PBC30797.1"/>
    </source>
</evidence>
<reference evidence="2 3" key="1">
    <citation type="submission" date="2014-07" db="EMBL/GenBank/DDBJ databases">
        <title>Genomic and transcriptomic analysis on Apis cerana provide comprehensive insights into honey bee biology.</title>
        <authorList>
            <person name="Diao Q."/>
            <person name="Sun L."/>
            <person name="Zheng H."/>
            <person name="Zheng H."/>
            <person name="Xu S."/>
            <person name="Wang S."/>
            <person name="Zeng Z."/>
            <person name="Hu F."/>
            <person name="Su S."/>
            <person name="Wu J."/>
        </authorList>
    </citation>
    <scope>NUCLEOTIDE SEQUENCE [LARGE SCALE GENOMIC DNA]</scope>
    <source>
        <tissue evidence="2">Pupae without intestine</tissue>
    </source>
</reference>
<proteinExistence type="predicted"/>